<gene>
    <name evidence="1" type="ORF">PIB30_068797</name>
</gene>
<reference evidence="1 2" key="1">
    <citation type="journal article" date="2023" name="Plants (Basel)">
        <title>Bridging the Gap: Combining Genomics and Transcriptomics Approaches to Understand Stylosanthes scabra, an Orphan Legume from the Brazilian Caatinga.</title>
        <authorList>
            <person name="Ferreira-Neto J.R.C."/>
            <person name="da Silva M.D."/>
            <person name="Binneck E."/>
            <person name="de Melo N.F."/>
            <person name="da Silva R.H."/>
            <person name="de Melo A.L.T.M."/>
            <person name="Pandolfi V."/>
            <person name="Bustamante F.O."/>
            <person name="Brasileiro-Vidal A.C."/>
            <person name="Benko-Iseppon A.M."/>
        </authorList>
    </citation>
    <scope>NUCLEOTIDE SEQUENCE [LARGE SCALE GENOMIC DNA]</scope>
    <source>
        <tissue evidence="1">Leaves</tissue>
    </source>
</reference>
<dbReference type="EMBL" id="JASCZI010151778">
    <property type="protein sequence ID" value="MED6174421.1"/>
    <property type="molecule type" value="Genomic_DNA"/>
</dbReference>
<sequence>MGFYCCFSPFPNSQLLKIPSTNFSFTLKIERIETSSSSQTNNNKLQEFIIELHVQEWYKLYVEPIQGYTPLTMEDDYIVSPKFTCIFKVPLLTLTHTIDPLLCDKFISSCLDSVPIGISLARFIRPYIVQHTKKLAAQMNHSRPNLFKMVYDAKVVKIDLYVANAQEAKTVV</sequence>
<proteinExistence type="predicted"/>
<organism evidence="1 2">
    <name type="scientific">Stylosanthes scabra</name>
    <dbReference type="NCBI Taxonomy" id="79078"/>
    <lineage>
        <taxon>Eukaryota</taxon>
        <taxon>Viridiplantae</taxon>
        <taxon>Streptophyta</taxon>
        <taxon>Embryophyta</taxon>
        <taxon>Tracheophyta</taxon>
        <taxon>Spermatophyta</taxon>
        <taxon>Magnoliopsida</taxon>
        <taxon>eudicotyledons</taxon>
        <taxon>Gunneridae</taxon>
        <taxon>Pentapetalae</taxon>
        <taxon>rosids</taxon>
        <taxon>fabids</taxon>
        <taxon>Fabales</taxon>
        <taxon>Fabaceae</taxon>
        <taxon>Papilionoideae</taxon>
        <taxon>50 kb inversion clade</taxon>
        <taxon>dalbergioids sensu lato</taxon>
        <taxon>Dalbergieae</taxon>
        <taxon>Pterocarpus clade</taxon>
        <taxon>Stylosanthes</taxon>
    </lineage>
</organism>
<evidence type="ECO:0000313" key="1">
    <source>
        <dbReference type="EMBL" id="MED6174421.1"/>
    </source>
</evidence>
<accession>A0ABU6VLF0</accession>
<protein>
    <submittedName>
        <fullName evidence="1">Uncharacterized protein</fullName>
    </submittedName>
</protein>
<evidence type="ECO:0000313" key="2">
    <source>
        <dbReference type="Proteomes" id="UP001341840"/>
    </source>
</evidence>
<comment type="caution">
    <text evidence="1">The sequence shown here is derived from an EMBL/GenBank/DDBJ whole genome shotgun (WGS) entry which is preliminary data.</text>
</comment>
<keyword evidence="2" id="KW-1185">Reference proteome</keyword>
<name>A0ABU6VLF0_9FABA</name>
<dbReference type="Proteomes" id="UP001341840">
    <property type="component" value="Unassembled WGS sequence"/>
</dbReference>